<evidence type="ECO:0000256" key="1">
    <source>
        <dbReference type="SAM" id="MobiDB-lite"/>
    </source>
</evidence>
<sequence>MFGQKVRNQTSWWQCNFIAFLIKTGKQSKKGTEAGTEGKQSPSPSET</sequence>
<feature type="compositionally biased region" description="Polar residues" evidence="1">
    <location>
        <begin position="38"/>
        <end position="47"/>
    </location>
</feature>
<keyword evidence="3" id="KW-1185">Reference proteome</keyword>
<proteinExistence type="predicted"/>
<accession>A0AAV0ICB6</accession>
<name>A0AAV0ICB6_9ROSI</name>
<feature type="region of interest" description="Disordered" evidence="1">
    <location>
        <begin position="26"/>
        <end position="47"/>
    </location>
</feature>
<dbReference type="AlphaFoldDB" id="A0AAV0ICB6"/>
<evidence type="ECO:0000313" key="3">
    <source>
        <dbReference type="Proteomes" id="UP001154282"/>
    </source>
</evidence>
<dbReference type="Proteomes" id="UP001154282">
    <property type="component" value="Unassembled WGS sequence"/>
</dbReference>
<comment type="caution">
    <text evidence="2">The sequence shown here is derived from an EMBL/GenBank/DDBJ whole genome shotgun (WGS) entry which is preliminary data.</text>
</comment>
<dbReference type="EMBL" id="CAMGYJ010000003">
    <property type="protein sequence ID" value="CAI0394678.1"/>
    <property type="molecule type" value="Genomic_DNA"/>
</dbReference>
<gene>
    <name evidence="2" type="ORF">LITE_LOCUS8408</name>
</gene>
<evidence type="ECO:0000313" key="2">
    <source>
        <dbReference type="EMBL" id="CAI0394678.1"/>
    </source>
</evidence>
<reference evidence="2" key="1">
    <citation type="submission" date="2022-08" db="EMBL/GenBank/DDBJ databases">
        <authorList>
            <person name="Gutierrez-Valencia J."/>
        </authorList>
    </citation>
    <scope>NUCLEOTIDE SEQUENCE</scope>
</reference>
<organism evidence="2 3">
    <name type="scientific">Linum tenue</name>
    <dbReference type="NCBI Taxonomy" id="586396"/>
    <lineage>
        <taxon>Eukaryota</taxon>
        <taxon>Viridiplantae</taxon>
        <taxon>Streptophyta</taxon>
        <taxon>Embryophyta</taxon>
        <taxon>Tracheophyta</taxon>
        <taxon>Spermatophyta</taxon>
        <taxon>Magnoliopsida</taxon>
        <taxon>eudicotyledons</taxon>
        <taxon>Gunneridae</taxon>
        <taxon>Pentapetalae</taxon>
        <taxon>rosids</taxon>
        <taxon>fabids</taxon>
        <taxon>Malpighiales</taxon>
        <taxon>Linaceae</taxon>
        <taxon>Linum</taxon>
    </lineage>
</organism>
<protein>
    <submittedName>
        <fullName evidence="2">Uncharacterized protein</fullName>
    </submittedName>
</protein>